<protein>
    <submittedName>
        <fullName evidence="1">Uncharacterized protein</fullName>
    </submittedName>
</protein>
<dbReference type="EMBL" id="GFPF01001453">
    <property type="protein sequence ID" value="MAA12599.1"/>
    <property type="molecule type" value="Transcribed_RNA"/>
</dbReference>
<name>A0A224YAG5_9ACAR</name>
<dbReference type="AlphaFoldDB" id="A0A224YAG5"/>
<organism evidence="1">
    <name type="scientific">Rhipicephalus zambeziensis</name>
    <dbReference type="NCBI Taxonomy" id="60191"/>
    <lineage>
        <taxon>Eukaryota</taxon>
        <taxon>Metazoa</taxon>
        <taxon>Ecdysozoa</taxon>
        <taxon>Arthropoda</taxon>
        <taxon>Chelicerata</taxon>
        <taxon>Arachnida</taxon>
        <taxon>Acari</taxon>
        <taxon>Parasitiformes</taxon>
        <taxon>Ixodida</taxon>
        <taxon>Ixodoidea</taxon>
        <taxon>Ixodidae</taxon>
        <taxon>Rhipicephalinae</taxon>
        <taxon>Rhipicephalus</taxon>
        <taxon>Rhipicephalus</taxon>
    </lineage>
</organism>
<accession>A0A224YAG5</accession>
<sequence>MTCTCESFDCSRNKKRGETWLCVSVLFTLYFPDKCSQPLQTLPKFLLFINSRRGSTTQIYAHYCCLPLPCQTKASPSTTGTHHWLLLAGDKHTLSYHGNATQPMATHFLANCIHNVTAP</sequence>
<evidence type="ECO:0000313" key="1">
    <source>
        <dbReference type="EMBL" id="MAA12599.1"/>
    </source>
</evidence>
<proteinExistence type="predicted"/>
<reference evidence="1" key="1">
    <citation type="journal article" date="2017" name="Parasit. Vectors">
        <title>Sialotranscriptomics of Rhipicephalus zambeziensis reveals intricate expression profiles of secretory proteins and suggests tight temporal transcriptional regulation during blood-feeding.</title>
        <authorList>
            <person name="de Castro M.H."/>
            <person name="de Klerk D."/>
            <person name="Pienaar R."/>
            <person name="Rees D.J.G."/>
            <person name="Mans B.J."/>
        </authorList>
    </citation>
    <scope>NUCLEOTIDE SEQUENCE</scope>
    <source>
        <tissue evidence="1">Salivary glands</tissue>
    </source>
</reference>